<dbReference type="RefSeq" id="WP_275417141.1">
    <property type="nucleotide sequence ID" value="NZ_CP106878.1"/>
</dbReference>
<dbReference type="EMBL" id="CP106878">
    <property type="protein sequence ID" value="WAA09359.1"/>
    <property type="molecule type" value="Genomic_DNA"/>
</dbReference>
<feature type="transmembrane region" description="Helical" evidence="1">
    <location>
        <begin position="70"/>
        <end position="92"/>
    </location>
</feature>
<evidence type="ECO:0000313" key="2">
    <source>
        <dbReference type="EMBL" id="WAA09359.1"/>
    </source>
</evidence>
<evidence type="ECO:0000256" key="1">
    <source>
        <dbReference type="SAM" id="Phobius"/>
    </source>
</evidence>
<dbReference type="AlphaFoldDB" id="A0A9E8RVJ7"/>
<sequence length="190" mass="22197">MGDSLGDMSVPALVFYFTLYSFFGWFLENSFSFTKGGPFFKHNFFKGPFKPMYGIAPVLLLIFSNEDRSLHSILLLCLVIPTSVEYVSGVLLEKLFHLRYWDYSNEKYQIQGHICLAFSTIWVILSFVCLKWIHPVVASIHQSVNDFWRWLYPFAAIYFIMELGFSFLRYRFKSPSKKNSSSSILSINRK</sequence>
<proteinExistence type="predicted"/>
<gene>
    <name evidence="2" type="ORF">OE104_12430</name>
</gene>
<keyword evidence="1" id="KW-1133">Transmembrane helix</keyword>
<dbReference type="KEGG" id="faf:OE104_12430"/>
<accession>A0A9E8RVJ7</accession>
<name>A0A9E8RVJ7_9BACI</name>
<reference evidence="2" key="1">
    <citation type="submission" date="2022-09" db="EMBL/GenBank/DDBJ databases">
        <title>Complete Genomes of Fervidibacillus albus and Fervidibacillus halotolerans isolated from tidal flat sediments.</title>
        <authorList>
            <person name="Kwon K.K."/>
            <person name="Yang S.-H."/>
            <person name="Park M.J."/>
            <person name="Oh H.-M."/>
        </authorList>
    </citation>
    <scope>NUCLEOTIDE SEQUENCE</scope>
    <source>
        <strain evidence="2">MEBiC13591</strain>
    </source>
</reference>
<keyword evidence="1" id="KW-0472">Membrane</keyword>
<feature type="transmembrane region" description="Helical" evidence="1">
    <location>
        <begin position="6"/>
        <end position="27"/>
    </location>
</feature>
<dbReference type="Proteomes" id="UP001164718">
    <property type="component" value="Chromosome"/>
</dbReference>
<organism evidence="2 3">
    <name type="scientific">Fervidibacillus albus</name>
    <dbReference type="NCBI Taxonomy" id="2980026"/>
    <lineage>
        <taxon>Bacteria</taxon>
        <taxon>Bacillati</taxon>
        <taxon>Bacillota</taxon>
        <taxon>Bacilli</taxon>
        <taxon>Bacillales</taxon>
        <taxon>Bacillaceae</taxon>
        <taxon>Fervidibacillus</taxon>
    </lineage>
</organism>
<dbReference type="InterPro" id="IPR010540">
    <property type="entry name" value="CmpB_TMEM229"/>
</dbReference>
<dbReference type="Pfam" id="PF06541">
    <property type="entry name" value="ABC_trans_CmpB"/>
    <property type="match status" value="1"/>
</dbReference>
<keyword evidence="3" id="KW-1185">Reference proteome</keyword>
<keyword evidence="1" id="KW-0812">Transmembrane</keyword>
<evidence type="ECO:0000313" key="3">
    <source>
        <dbReference type="Proteomes" id="UP001164718"/>
    </source>
</evidence>
<protein>
    <submittedName>
        <fullName evidence="2">ABC transporter permease</fullName>
    </submittedName>
</protein>
<feature type="transmembrane region" description="Helical" evidence="1">
    <location>
        <begin position="113"/>
        <end position="134"/>
    </location>
</feature>
<feature type="transmembrane region" description="Helical" evidence="1">
    <location>
        <begin position="150"/>
        <end position="168"/>
    </location>
</feature>